<gene>
    <name evidence="1" type="ORF">GCM10011391_27900</name>
</gene>
<dbReference type="Gene3D" id="3.40.50.11170">
    <property type="entry name" value="Uncharacterised protein PF08960, DUF1874"/>
    <property type="match status" value="1"/>
</dbReference>
<dbReference type="Proteomes" id="UP000628775">
    <property type="component" value="Unassembled WGS sequence"/>
</dbReference>
<proteinExistence type="predicted"/>
<protein>
    <recommendedName>
        <fullName evidence="3">DUF1874 domain-containing protein</fullName>
    </recommendedName>
</protein>
<reference evidence="1" key="1">
    <citation type="journal article" date="2014" name="Int. J. Syst. Evol. Microbiol.">
        <title>Complete genome sequence of Corynebacterium casei LMG S-19264T (=DSM 44701T), isolated from a smear-ripened cheese.</title>
        <authorList>
            <consortium name="US DOE Joint Genome Institute (JGI-PGF)"/>
            <person name="Walter F."/>
            <person name="Albersmeier A."/>
            <person name="Kalinowski J."/>
            <person name="Ruckert C."/>
        </authorList>
    </citation>
    <scope>NUCLEOTIDE SEQUENCE</scope>
    <source>
        <strain evidence="1">CGMCC 1.15371</strain>
    </source>
</reference>
<evidence type="ECO:0008006" key="3">
    <source>
        <dbReference type="Google" id="ProtNLM"/>
    </source>
</evidence>
<dbReference type="EMBL" id="BMIR01000014">
    <property type="protein sequence ID" value="GGE47525.1"/>
    <property type="molecule type" value="Genomic_DNA"/>
</dbReference>
<dbReference type="InterPro" id="IPR037236">
    <property type="entry name" value="STIV_B116-like_sf"/>
</dbReference>
<dbReference type="SUPFAM" id="SSF143602">
    <property type="entry name" value="STIV B116-like"/>
    <property type="match status" value="1"/>
</dbReference>
<reference evidence="1" key="2">
    <citation type="submission" date="2020-09" db="EMBL/GenBank/DDBJ databases">
        <authorList>
            <person name="Sun Q."/>
            <person name="Zhou Y."/>
        </authorList>
    </citation>
    <scope>NUCLEOTIDE SEQUENCE</scope>
    <source>
        <strain evidence="1">CGMCC 1.15371</strain>
    </source>
</reference>
<comment type="caution">
    <text evidence="1">The sequence shown here is derived from an EMBL/GenBank/DDBJ whole genome shotgun (WGS) entry which is preliminary data.</text>
</comment>
<organism evidence="1 2">
    <name type="scientific">Pullulanibacillus camelliae</name>
    <dbReference type="NCBI Taxonomy" id="1707096"/>
    <lineage>
        <taxon>Bacteria</taxon>
        <taxon>Bacillati</taxon>
        <taxon>Bacillota</taxon>
        <taxon>Bacilli</taxon>
        <taxon>Bacillales</taxon>
        <taxon>Sporolactobacillaceae</taxon>
        <taxon>Pullulanibacillus</taxon>
    </lineage>
</organism>
<dbReference type="InterPro" id="IPR015055">
    <property type="entry name" value="STIV_B116-like"/>
</dbReference>
<sequence>MKKLPLALLNTSILTADGDFTLRTITLEDAKALVDSASGLDSAIGHESTAQIMTALLGVDVPVHRQMFEQQPGQQALVFKLNGRPPEGKVLSIEEIEAIGYKWQLLTMR</sequence>
<dbReference type="Pfam" id="PF08960">
    <property type="entry name" value="STIV_B116-like"/>
    <property type="match status" value="1"/>
</dbReference>
<dbReference type="RefSeq" id="WP_188695322.1">
    <property type="nucleotide sequence ID" value="NZ_BMIR01000014.1"/>
</dbReference>
<evidence type="ECO:0000313" key="1">
    <source>
        <dbReference type="EMBL" id="GGE47525.1"/>
    </source>
</evidence>
<accession>A0A8J2YJJ4</accession>
<name>A0A8J2YJJ4_9BACL</name>
<keyword evidence="2" id="KW-1185">Reference proteome</keyword>
<dbReference type="AlphaFoldDB" id="A0A8J2YJJ4"/>
<evidence type="ECO:0000313" key="2">
    <source>
        <dbReference type="Proteomes" id="UP000628775"/>
    </source>
</evidence>